<dbReference type="SUPFAM" id="SSF52047">
    <property type="entry name" value="RNI-like"/>
    <property type="match status" value="1"/>
</dbReference>
<dbReference type="PANTHER" id="PTHR31639">
    <property type="entry name" value="F-BOX PROTEIN-LIKE"/>
    <property type="match status" value="1"/>
</dbReference>
<dbReference type="AlphaFoldDB" id="A0A9P1A0Z5"/>
<dbReference type="OrthoDB" id="1282595at2759"/>
<protein>
    <recommendedName>
        <fullName evidence="5">F-box domain-containing protein</fullName>
    </recommendedName>
</protein>
<gene>
    <name evidence="3" type="ORF">CEURO_LOCUS22451</name>
</gene>
<feature type="domain" description="F-box" evidence="1">
    <location>
        <begin position="7"/>
        <end position="45"/>
    </location>
</feature>
<dbReference type="Pfam" id="PF00646">
    <property type="entry name" value="F-box"/>
    <property type="match status" value="1"/>
</dbReference>
<sequence>MAGRDRISNLPPDILDKIVGYLPVVEAARLAVLSSIFRDTWFNLKQLKFDYDFDAHIQMKYPEENPEFTWDTGGFNIANKVLIQHRGPIHNFLLHFLGVHSKVPIAVLFSFLDQWFLILTQKGVEEMEFQIYSAHMFKLPNCTYTCSTLKILRLSGVIVKPINTRFIFPNVTSLVFECVYFYDENLSDCGVNVPMLENLSFEKCTNMSCFNITAPRLQSLSVTDGRNNKLGSFLPVNLDFKSISTLSLNDNCLKILLYKLLEGENKYNRPH</sequence>
<dbReference type="InterPro" id="IPR055411">
    <property type="entry name" value="LRR_FXL15/At3g58940/PEG3-like"/>
</dbReference>
<dbReference type="EMBL" id="CAMAPE010000080">
    <property type="protein sequence ID" value="CAH9119699.1"/>
    <property type="molecule type" value="Genomic_DNA"/>
</dbReference>
<name>A0A9P1A0Z5_CUSEU</name>
<dbReference type="PANTHER" id="PTHR31639:SF285">
    <property type="entry name" value="OS01G0730200 PROTEIN"/>
    <property type="match status" value="1"/>
</dbReference>
<feature type="domain" description="F-box/LRR-repeat protein 15/At3g58940/PEG3-like LRR" evidence="2">
    <location>
        <begin position="112"/>
        <end position="227"/>
    </location>
</feature>
<organism evidence="3 4">
    <name type="scientific">Cuscuta europaea</name>
    <name type="common">European dodder</name>
    <dbReference type="NCBI Taxonomy" id="41803"/>
    <lineage>
        <taxon>Eukaryota</taxon>
        <taxon>Viridiplantae</taxon>
        <taxon>Streptophyta</taxon>
        <taxon>Embryophyta</taxon>
        <taxon>Tracheophyta</taxon>
        <taxon>Spermatophyta</taxon>
        <taxon>Magnoliopsida</taxon>
        <taxon>eudicotyledons</taxon>
        <taxon>Gunneridae</taxon>
        <taxon>Pentapetalae</taxon>
        <taxon>asterids</taxon>
        <taxon>lamiids</taxon>
        <taxon>Solanales</taxon>
        <taxon>Convolvulaceae</taxon>
        <taxon>Cuscuteae</taxon>
        <taxon>Cuscuta</taxon>
        <taxon>Cuscuta subgen. Cuscuta</taxon>
    </lineage>
</organism>
<reference evidence="3" key="1">
    <citation type="submission" date="2022-07" db="EMBL/GenBank/DDBJ databases">
        <authorList>
            <person name="Macas J."/>
            <person name="Novak P."/>
            <person name="Neumann P."/>
        </authorList>
    </citation>
    <scope>NUCLEOTIDE SEQUENCE</scope>
</reference>
<dbReference type="InterPro" id="IPR032675">
    <property type="entry name" value="LRR_dom_sf"/>
</dbReference>
<dbReference type="Gene3D" id="3.80.10.10">
    <property type="entry name" value="Ribonuclease Inhibitor"/>
    <property type="match status" value="1"/>
</dbReference>
<dbReference type="InterPro" id="IPR036047">
    <property type="entry name" value="F-box-like_dom_sf"/>
</dbReference>
<evidence type="ECO:0008006" key="5">
    <source>
        <dbReference type="Google" id="ProtNLM"/>
    </source>
</evidence>
<accession>A0A9P1A0Z5</accession>
<proteinExistence type="predicted"/>
<dbReference type="Proteomes" id="UP001152484">
    <property type="component" value="Unassembled WGS sequence"/>
</dbReference>
<comment type="caution">
    <text evidence="3">The sequence shown here is derived from an EMBL/GenBank/DDBJ whole genome shotgun (WGS) entry which is preliminary data.</text>
</comment>
<keyword evidence="4" id="KW-1185">Reference proteome</keyword>
<evidence type="ECO:0000259" key="2">
    <source>
        <dbReference type="Pfam" id="PF24758"/>
    </source>
</evidence>
<dbReference type="SUPFAM" id="SSF81383">
    <property type="entry name" value="F-box domain"/>
    <property type="match status" value="1"/>
</dbReference>
<evidence type="ECO:0000313" key="3">
    <source>
        <dbReference type="EMBL" id="CAH9119699.1"/>
    </source>
</evidence>
<evidence type="ECO:0000313" key="4">
    <source>
        <dbReference type="Proteomes" id="UP001152484"/>
    </source>
</evidence>
<dbReference type="InterPro" id="IPR001810">
    <property type="entry name" value="F-box_dom"/>
</dbReference>
<evidence type="ECO:0000259" key="1">
    <source>
        <dbReference type="Pfam" id="PF00646"/>
    </source>
</evidence>
<dbReference type="Pfam" id="PF24758">
    <property type="entry name" value="LRR_At5g56370"/>
    <property type="match status" value="1"/>
</dbReference>